<sequence length="434" mass="49732">MEYELQQIGKDMSLDELADIPTDVIGDDNDDTPDMWFPLKNKMILIEKTVCVPKELVGLMLVGYTSNLVSRSFFDQLWSILNGLFHLKIQAWSTVWRAQKRIQEYLKMETELKDSVFGMPCASLSSKGALVKVRIELSNPLVAPFLNLYPEDSSQTDQYKLSQSRKWLEMAAKFRVQMCFNNLKHFYIFEPVQTFSNTLLIPIFIYKINSELSPKFIIPKCISSSQSQLKLIIPSNIDFNHTELKTVKVEEILLPNPWRAKSARKIIQHIPITLYSDNTSGIFLKRWNKHISFFFTLSCLPPRLSNQEFNYHFLPTSNKAGGLELSGQIVDELNSISSEGVEAYDIKISQPVLIMSSVLFFLGNSPIHAEITNTPLPNNSLNPCRMCQLSISKAEDKHTEEYLQEFLQVNQDGTQTANPVRSWKKTIELPYQSN</sequence>
<dbReference type="AlphaFoldDB" id="A0A0L6UN11"/>
<dbReference type="STRING" id="27349.A0A0L6UN11"/>
<dbReference type="VEuPathDB" id="FungiDB:VP01_486g3"/>
<gene>
    <name evidence="1" type="ORF">VP01_486g3</name>
</gene>
<reference evidence="1 2" key="1">
    <citation type="submission" date="2015-08" db="EMBL/GenBank/DDBJ databases">
        <title>Next Generation Sequencing and Analysis of the Genome of Puccinia sorghi L Schw, the Causal Agent of Maize Common Rust.</title>
        <authorList>
            <person name="Rochi L."/>
            <person name="Burguener G."/>
            <person name="Darino M."/>
            <person name="Turjanski A."/>
            <person name="Kreff E."/>
            <person name="Dieguez M.J."/>
            <person name="Sacco F."/>
        </authorList>
    </citation>
    <scope>NUCLEOTIDE SEQUENCE [LARGE SCALE GENOMIC DNA]</scope>
    <source>
        <strain evidence="1 2">RO10H11247</strain>
    </source>
</reference>
<comment type="caution">
    <text evidence="1">The sequence shown here is derived from an EMBL/GenBank/DDBJ whole genome shotgun (WGS) entry which is preliminary data.</text>
</comment>
<dbReference type="EMBL" id="LAVV01010020">
    <property type="protein sequence ID" value="KNZ49662.1"/>
    <property type="molecule type" value="Genomic_DNA"/>
</dbReference>
<proteinExistence type="predicted"/>
<dbReference type="PANTHER" id="PTHR31912">
    <property type="entry name" value="IP13529P"/>
    <property type="match status" value="1"/>
</dbReference>
<evidence type="ECO:0000313" key="1">
    <source>
        <dbReference type="EMBL" id="KNZ49662.1"/>
    </source>
</evidence>
<keyword evidence="2" id="KW-1185">Reference proteome</keyword>
<evidence type="ECO:0000313" key="2">
    <source>
        <dbReference type="Proteomes" id="UP000037035"/>
    </source>
</evidence>
<accession>A0A0L6UN11</accession>
<organism evidence="1 2">
    <name type="scientific">Puccinia sorghi</name>
    <dbReference type="NCBI Taxonomy" id="27349"/>
    <lineage>
        <taxon>Eukaryota</taxon>
        <taxon>Fungi</taxon>
        <taxon>Dikarya</taxon>
        <taxon>Basidiomycota</taxon>
        <taxon>Pucciniomycotina</taxon>
        <taxon>Pucciniomycetes</taxon>
        <taxon>Pucciniales</taxon>
        <taxon>Pucciniaceae</taxon>
        <taxon>Puccinia</taxon>
    </lineage>
</organism>
<dbReference type="Proteomes" id="UP000037035">
    <property type="component" value="Unassembled WGS sequence"/>
</dbReference>
<protein>
    <submittedName>
        <fullName evidence="1">Uncharacterized protein</fullName>
    </submittedName>
</protein>
<dbReference type="PANTHER" id="PTHR31912:SF34">
    <property type="entry name" value="NOTOCHORD-RELATED PROTEIN"/>
    <property type="match status" value="1"/>
</dbReference>
<name>A0A0L6UN11_9BASI</name>
<dbReference type="OrthoDB" id="6152038at2759"/>